<proteinExistence type="predicted"/>
<accession>A0ABR9DZY4</accession>
<organism evidence="1 2">
    <name type="scientific">Pseudoalteromonas aliena SW19</name>
    <dbReference type="NCBI Taxonomy" id="1314866"/>
    <lineage>
        <taxon>Bacteria</taxon>
        <taxon>Pseudomonadati</taxon>
        <taxon>Pseudomonadota</taxon>
        <taxon>Gammaproteobacteria</taxon>
        <taxon>Alteromonadales</taxon>
        <taxon>Pseudoalteromonadaceae</taxon>
        <taxon>Pseudoalteromonas</taxon>
    </lineage>
</organism>
<reference evidence="1 2" key="1">
    <citation type="submission" date="2015-06" db="EMBL/GenBank/DDBJ databases">
        <title>Genome sequence of Pseudoalteromonas aliena.</title>
        <authorList>
            <person name="Xie B.-B."/>
            <person name="Rong J.-C."/>
            <person name="Qin Q.-L."/>
            <person name="Zhang Y.-Z."/>
        </authorList>
    </citation>
    <scope>NUCLEOTIDE SEQUENCE [LARGE SCALE GENOMIC DNA]</scope>
    <source>
        <strain evidence="1 2">SW19</strain>
    </source>
</reference>
<protein>
    <submittedName>
        <fullName evidence="1">Uncharacterized protein</fullName>
    </submittedName>
</protein>
<evidence type="ECO:0000313" key="2">
    <source>
        <dbReference type="Proteomes" id="UP000648482"/>
    </source>
</evidence>
<dbReference type="Proteomes" id="UP000648482">
    <property type="component" value="Unassembled WGS sequence"/>
</dbReference>
<name>A0ABR9DZY4_9GAMM</name>
<gene>
    <name evidence="1" type="ORF">PALI_a0988</name>
</gene>
<comment type="caution">
    <text evidence="1">The sequence shown here is derived from an EMBL/GenBank/DDBJ whole genome shotgun (WGS) entry which is preliminary data.</text>
</comment>
<evidence type="ECO:0000313" key="1">
    <source>
        <dbReference type="EMBL" id="MBE0359693.1"/>
    </source>
</evidence>
<keyword evidence="2" id="KW-1185">Reference proteome</keyword>
<dbReference type="EMBL" id="AQGU01000025">
    <property type="protein sequence ID" value="MBE0359693.1"/>
    <property type="molecule type" value="Genomic_DNA"/>
</dbReference>
<sequence length="38" mass="4656">MQFGINANRYKLLEFQNKNPTIQSNKNDFKYEFRVVFI</sequence>